<dbReference type="EMBL" id="JTDY01002747">
    <property type="protein sequence ID" value="KOB70795.1"/>
    <property type="molecule type" value="Genomic_DNA"/>
</dbReference>
<evidence type="ECO:0000313" key="3">
    <source>
        <dbReference type="Proteomes" id="UP000037510"/>
    </source>
</evidence>
<proteinExistence type="predicted"/>
<keyword evidence="3" id="KW-1185">Reference proteome</keyword>
<dbReference type="InterPro" id="IPR036728">
    <property type="entry name" value="PBP_GOBP_sf"/>
</dbReference>
<gene>
    <name evidence="2" type="ORF">OBRU01_14524</name>
</gene>
<protein>
    <submittedName>
        <fullName evidence="2">Antennal binding protein 2</fullName>
    </submittedName>
</protein>
<dbReference type="Gene3D" id="1.10.238.20">
    <property type="entry name" value="Pheromone/general odorant binding protein domain"/>
    <property type="match status" value="1"/>
</dbReference>
<feature type="transmembrane region" description="Helical" evidence="1">
    <location>
        <begin position="53"/>
        <end position="73"/>
    </location>
</feature>
<dbReference type="Proteomes" id="UP000037510">
    <property type="component" value="Unassembled WGS sequence"/>
</dbReference>
<evidence type="ECO:0000256" key="1">
    <source>
        <dbReference type="SAM" id="Phobius"/>
    </source>
</evidence>
<dbReference type="PANTHER" id="PTHR21364">
    <property type="entry name" value="GENERAL ODORANT-BINDING PROTEIN 19A"/>
    <property type="match status" value="1"/>
</dbReference>
<dbReference type="GO" id="GO:0005576">
    <property type="term" value="C:extracellular region"/>
    <property type="evidence" value="ECO:0007669"/>
    <property type="project" value="TreeGrafter"/>
</dbReference>
<dbReference type="GO" id="GO:0005549">
    <property type="term" value="F:odorant binding"/>
    <property type="evidence" value="ECO:0007669"/>
    <property type="project" value="InterPro"/>
</dbReference>
<keyword evidence="1" id="KW-0472">Membrane</keyword>
<keyword evidence="1" id="KW-1133">Transmembrane helix</keyword>
<dbReference type="AlphaFoldDB" id="A0A0L7L5V3"/>
<keyword evidence="1" id="KW-0812">Transmembrane</keyword>
<feature type="non-terminal residue" evidence="2">
    <location>
        <position position="141"/>
    </location>
</feature>
<dbReference type="PANTHER" id="PTHR21364:SF2">
    <property type="entry name" value="GENERAL ODORANT-BINDING PROTEIN 19A"/>
    <property type="match status" value="1"/>
</dbReference>
<dbReference type="SUPFAM" id="SSF47565">
    <property type="entry name" value="Insect pheromone/odorant-binding proteins"/>
    <property type="match status" value="1"/>
</dbReference>
<comment type="caution">
    <text evidence="2">The sequence shown here is derived from an EMBL/GenBank/DDBJ whole genome shotgun (WGS) entry which is preliminary data.</text>
</comment>
<dbReference type="GO" id="GO:0042048">
    <property type="term" value="P:olfactory behavior"/>
    <property type="evidence" value="ECO:0007669"/>
    <property type="project" value="TreeGrafter"/>
</dbReference>
<evidence type="ECO:0000313" key="2">
    <source>
        <dbReference type="EMBL" id="KOB70795.1"/>
    </source>
</evidence>
<dbReference type="GO" id="GO:0007608">
    <property type="term" value="P:sensory perception of smell"/>
    <property type="evidence" value="ECO:0007669"/>
    <property type="project" value="TreeGrafter"/>
</dbReference>
<accession>A0A0L7L5V3</accession>
<feature type="non-terminal residue" evidence="2">
    <location>
        <position position="1"/>
    </location>
</feature>
<organism evidence="2 3">
    <name type="scientific">Operophtera brumata</name>
    <name type="common">Winter moth</name>
    <name type="synonym">Phalaena brumata</name>
    <dbReference type="NCBI Taxonomy" id="104452"/>
    <lineage>
        <taxon>Eukaryota</taxon>
        <taxon>Metazoa</taxon>
        <taxon>Ecdysozoa</taxon>
        <taxon>Arthropoda</taxon>
        <taxon>Hexapoda</taxon>
        <taxon>Insecta</taxon>
        <taxon>Pterygota</taxon>
        <taxon>Neoptera</taxon>
        <taxon>Endopterygota</taxon>
        <taxon>Lepidoptera</taxon>
        <taxon>Glossata</taxon>
        <taxon>Ditrysia</taxon>
        <taxon>Geometroidea</taxon>
        <taxon>Geometridae</taxon>
        <taxon>Larentiinae</taxon>
        <taxon>Operophtera</taxon>
    </lineage>
</organism>
<reference evidence="2 3" key="1">
    <citation type="journal article" date="2015" name="Genome Biol. Evol.">
        <title>The genome of winter moth (Operophtera brumata) provides a genomic perspective on sexual dimorphism and phenology.</title>
        <authorList>
            <person name="Derks M.F."/>
            <person name="Smit S."/>
            <person name="Salis L."/>
            <person name="Schijlen E."/>
            <person name="Bossers A."/>
            <person name="Mateman C."/>
            <person name="Pijl A.S."/>
            <person name="de Ridder D."/>
            <person name="Groenen M.A."/>
            <person name="Visser M.E."/>
            <person name="Megens H.J."/>
        </authorList>
    </citation>
    <scope>NUCLEOTIDE SEQUENCE [LARGE SCALE GENOMIC DNA]</scope>
    <source>
        <strain evidence="2">WM2013NL</strain>
        <tissue evidence="2">Head and thorax</tissue>
    </source>
</reference>
<dbReference type="GO" id="GO:0035275">
    <property type="term" value="F:dibutyl phthalate binding"/>
    <property type="evidence" value="ECO:0007669"/>
    <property type="project" value="TreeGrafter"/>
</dbReference>
<sequence length="141" mass="15867">MVKSNKINLDAMVKQVEMMFPPDMKDVIVPSVIMSREAECGSDIDIWGTRMDQRAWCLFLIAVMLVGGNTMSLQQLKNTGKMLKKQCISKTGATEEKNVMCYIACVYQMSQIVTSIKQVEMMYPPELKEAAKASIDNCKDI</sequence>
<name>A0A0L7L5V3_OPEBR</name>
<dbReference type="CDD" id="cd23992">
    <property type="entry name" value="PBP_GOBP"/>
    <property type="match status" value="1"/>
</dbReference>